<feature type="coiled-coil region" evidence="1">
    <location>
        <begin position="21"/>
        <end position="62"/>
    </location>
</feature>
<evidence type="ECO:0000313" key="3">
    <source>
        <dbReference type="Proteomes" id="UP001438707"/>
    </source>
</evidence>
<dbReference type="InterPro" id="IPR033362">
    <property type="entry name" value="SSNA1_fam"/>
</dbReference>
<gene>
    <name evidence="2" type="ORF">WJX74_005600</name>
</gene>
<organism evidence="2 3">
    <name type="scientific">Apatococcus lobatus</name>
    <dbReference type="NCBI Taxonomy" id="904363"/>
    <lineage>
        <taxon>Eukaryota</taxon>
        <taxon>Viridiplantae</taxon>
        <taxon>Chlorophyta</taxon>
        <taxon>core chlorophytes</taxon>
        <taxon>Trebouxiophyceae</taxon>
        <taxon>Chlorellales</taxon>
        <taxon>Chlorellaceae</taxon>
        <taxon>Apatococcus</taxon>
    </lineage>
</organism>
<dbReference type="PANTHER" id="PTHR28661:SF1">
    <property type="entry name" value="MICROTUBULE NUCLEATION FACTOR SSNA1"/>
    <property type="match status" value="1"/>
</dbReference>
<sequence length="121" mass="13941">MAFAGQGSTLQTHNVELVKCIEDLREKREEVHRQLMEEEAERQKLTSELQLIQRRLNQINESISRKSATRNEYDKVVQETEAAYMKLLESSSTLLTVLKRESVNIQSKTSIHSKRQVLGVA</sequence>
<evidence type="ECO:0000313" key="2">
    <source>
        <dbReference type="EMBL" id="KAK9840215.1"/>
    </source>
</evidence>
<protein>
    <recommendedName>
        <fullName evidence="4">Sjoegren syndrome nuclear autoantigen 1</fullName>
    </recommendedName>
</protein>
<keyword evidence="3" id="KW-1185">Reference proteome</keyword>
<evidence type="ECO:0008006" key="4">
    <source>
        <dbReference type="Google" id="ProtNLM"/>
    </source>
</evidence>
<proteinExistence type="predicted"/>
<dbReference type="EMBL" id="JALJOS010000004">
    <property type="protein sequence ID" value="KAK9840215.1"/>
    <property type="molecule type" value="Genomic_DNA"/>
</dbReference>
<name>A0AAW1S305_9CHLO</name>
<evidence type="ECO:0000256" key="1">
    <source>
        <dbReference type="SAM" id="Coils"/>
    </source>
</evidence>
<accession>A0AAW1S305</accession>
<dbReference type="Proteomes" id="UP001438707">
    <property type="component" value="Unassembled WGS sequence"/>
</dbReference>
<reference evidence="2 3" key="1">
    <citation type="journal article" date="2024" name="Nat. Commun.">
        <title>Phylogenomics reveals the evolutionary origins of lichenization in chlorophyte algae.</title>
        <authorList>
            <person name="Puginier C."/>
            <person name="Libourel C."/>
            <person name="Otte J."/>
            <person name="Skaloud P."/>
            <person name="Haon M."/>
            <person name="Grisel S."/>
            <person name="Petersen M."/>
            <person name="Berrin J.G."/>
            <person name="Delaux P.M."/>
            <person name="Dal Grande F."/>
            <person name="Keller J."/>
        </authorList>
    </citation>
    <scope>NUCLEOTIDE SEQUENCE [LARGE SCALE GENOMIC DNA]</scope>
    <source>
        <strain evidence="2 3">SAG 2145</strain>
    </source>
</reference>
<dbReference type="GO" id="GO:0036064">
    <property type="term" value="C:ciliary basal body"/>
    <property type="evidence" value="ECO:0007669"/>
    <property type="project" value="TreeGrafter"/>
</dbReference>
<comment type="caution">
    <text evidence="2">The sequence shown here is derived from an EMBL/GenBank/DDBJ whole genome shotgun (WGS) entry which is preliminary data.</text>
</comment>
<keyword evidence="1" id="KW-0175">Coiled coil</keyword>
<dbReference type="AlphaFoldDB" id="A0AAW1S305"/>
<dbReference type="PANTHER" id="PTHR28661">
    <property type="entry name" value="SJOEGREN SYNDROME NUCLEAR AUTOANTIGEN 1"/>
    <property type="match status" value="1"/>
</dbReference>